<name>A0A3A6PK26_9BACL</name>
<feature type="transmembrane region" description="Helical" evidence="6">
    <location>
        <begin position="117"/>
        <end position="139"/>
    </location>
</feature>
<dbReference type="GO" id="GO:0005886">
    <property type="term" value="C:plasma membrane"/>
    <property type="evidence" value="ECO:0007669"/>
    <property type="project" value="UniProtKB-SubCell"/>
</dbReference>
<evidence type="ECO:0000256" key="4">
    <source>
        <dbReference type="ARBA" id="ARBA00022989"/>
    </source>
</evidence>
<comment type="subcellular location">
    <subcellularLocation>
        <location evidence="1 6">Cell membrane</location>
        <topology evidence="1 6">Multi-pass membrane protein</topology>
    </subcellularLocation>
</comment>
<keyword evidence="2 6" id="KW-1003">Cell membrane</keyword>
<evidence type="ECO:0000256" key="5">
    <source>
        <dbReference type="ARBA" id="ARBA00023136"/>
    </source>
</evidence>
<keyword evidence="4 6" id="KW-1133">Transmembrane helix</keyword>
<feature type="domain" description="VTT" evidence="7">
    <location>
        <begin position="51"/>
        <end position="169"/>
    </location>
</feature>
<keyword evidence="9" id="KW-1185">Reference proteome</keyword>
<protein>
    <recommendedName>
        <fullName evidence="6">TVP38/TMEM64 family membrane protein</fullName>
    </recommendedName>
</protein>
<gene>
    <name evidence="8" type="ORF">D3P09_12105</name>
</gene>
<evidence type="ECO:0000256" key="1">
    <source>
        <dbReference type="ARBA" id="ARBA00004651"/>
    </source>
</evidence>
<sequence>MRKKLLMALSYIAVAVIIYLYGETILSWFQQSENLLLVAVMATMMALFPIIPYPVIGGVIGAALGPAMGAAITWVGSAAASILMFLFVRYGFQEWGERALHRYKSIDKVTTLFERNAFLAILFARLLPFIPSIIINVYAALSRVGFLSYAIASSVGKIPAMLLFAMVGDNLMSNPKSSLTTVAVYGIFLVISLGAYRLWQKKRAAQELV</sequence>
<evidence type="ECO:0000256" key="2">
    <source>
        <dbReference type="ARBA" id="ARBA00022475"/>
    </source>
</evidence>
<dbReference type="Pfam" id="PF09335">
    <property type="entry name" value="VTT_dom"/>
    <property type="match status" value="1"/>
</dbReference>
<dbReference type="Proteomes" id="UP000267798">
    <property type="component" value="Unassembled WGS sequence"/>
</dbReference>
<evidence type="ECO:0000313" key="9">
    <source>
        <dbReference type="Proteomes" id="UP000267798"/>
    </source>
</evidence>
<evidence type="ECO:0000259" key="7">
    <source>
        <dbReference type="Pfam" id="PF09335"/>
    </source>
</evidence>
<dbReference type="EMBL" id="QXQB01000002">
    <property type="protein sequence ID" value="RJX40106.1"/>
    <property type="molecule type" value="Genomic_DNA"/>
</dbReference>
<feature type="transmembrane region" description="Helical" evidence="6">
    <location>
        <begin position="7"/>
        <end position="29"/>
    </location>
</feature>
<accession>A0A3A6PK26</accession>
<feature type="transmembrane region" description="Helical" evidence="6">
    <location>
        <begin position="146"/>
        <end position="167"/>
    </location>
</feature>
<evidence type="ECO:0000256" key="6">
    <source>
        <dbReference type="RuleBase" id="RU366058"/>
    </source>
</evidence>
<proteinExistence type="inferred from homology"/>
<evidence type="ECO:0000256" key="3">
    <source>
        <dbReference type="ARBA" id="ARBA00022692"/>
    </source>
</evidence>
<dbReference type="PANTHER" id="PTHR12677">
    <property type="entry name" value="GOLGI APPARATUS MEMBRANE PROTEIN TVP38-RELATED"/>
    <property type="match status" value="1"/>
</dbReference>
<dbReference type="OrthoDB" id="2381682at2"/>
<dbReference type="PANTHER" id="PTHR12677:SF59">
    <property type="entry name" value="GOLGI APPARATUS MEMBRANE PROTEIN TVP38-RELATED"/>
    <property type="match status" value="1"/>
</dbReference>
<comment type="caution">
    <text evidence="8">The sequence shown here is derived from an EMBL/GenBank/DDBJ whole genome shotgun (WGS) entry which is preliminary data.</text>
</comment>
<keyword evidence="5 6" id="KW-0472">Membrane</keyword>
<comment type="similarity">
    <text evidence="6">Belongs to the TVP38/TMEM64 family.</text>
</comment>
<organism evidence="8 9">
    <name type="scientific">Paenibacillus pinisoli</name>
    <dbReference type="NCBI Taxonomy" id="1276110"/>
    <lineage>
        <taxon>Bacteria</taxon>
        <taxon>Bacillati</taxon>
        <taxon>Bacillota</taxon>
        <taxon>Bacilli</taxon>
        <taxon>Bacillales</taxon>
        <taxon>Paenibacillaceae</taxon>
        <taxon>Paenibacillus</taxon>
    </lineage>
</organism>
<evidence type="ECO:0000313" key="8">
    <source>
        <dbReference type="EMBL" id="RJX40106.1"/>
    </source>
</evidence>
<dbReference type="InterPro" id="IPR032816">
    <property type="entry name" value="VTT_dom"/>
</dbReference>
<dbReference type="AlphaFoldDB" id="A0A3A6PK26"/>
<reference evidence="8 9" key="1">
    <citation type="submission" date="2018-09" db="EMBL/GenBank/DDBJ databases">
        <title>Paenibacillus aracenensis nov. sp. isolated from a cave in southern Spain.</title>
        <authorList>
            <person name="Jurado V."/>
            <person name="Gutierrez-Patricio S."/>
            <person name="Gonzalez-Pimentel J.L."/>
            <person name="Miller A.Z."/>
            <person name="Laiz L."/>
            <person name="Saiz-Jimenez C."/>
        </authorList>
    </citation>
    <scope>NUCLEOTIDE SEQUENCE [LARGE SCALE GENOMIC DNA]</scope>
    <source>
        <strain evidence="8 9">JCM 19203</strain>
    </source>
</reference>
<dbReference type="InterPro" id="IPR015414">
    <property type="entry name" value="TMEM64"/>
</dbReference>
<keyword evidence="3 6" id="KW-0812">Transmembrane</keyword>
<dbReference type="RefSeq" id="WP_120110089.1">
    <property type="nucleotide sequence ID" value="NZ_QXQB01000002.1"/>
</dbReference>
<feature type="transmembrane region" description="Helical" evidence="6">
    <location>
        <begin position="35"/>
        <end position="64"/>
    </location>
</feature>
<feature type="transmembrane region" description="Helical" evidence="6">
    <location>
        <begin position="179"/>
        <end position="199"/>
    </location>
</feature>
<feature type="transmembrane region" description="Helical" evidence="6">
    <location>
        <begin position="71"/>
        <end position="92"/>
    </location>
</feature>